<comment type="caution">
    <text evidence="1">The sequence shown here is derived from an EMBL/GenBank/DDBJ whole genome shotgun (WGS) entry which is preliminary data.</text>
</comment>
<keyword evidence="2" id="KW-1185">Reference proteome</keyword>
<name>A0A392TQ06_9FABA</name>
<feature type="non-terminal residue" evidence="1">
    <location>
        <position position="1"/>
    </location>
</feature>
<protein>
    <submittedName>
        <fullName evidence="1">Uncharacterized protein</fullName>
    </submittedName>
</protein>
<dbReference type="Proteomes" id="UP000265520">
    <property type="component" value="Unassembled WGS sequence"/>
</dbReference>
<proteinExistence type="predicted"/>
<dbReference type="EMBL" id="LXQA010609208">
    <property type="protein sequence ID" value="MCI61925.1"/>
    <property type="molecule type" value="Genomic_DNA"/>
</dbReference>
<reference evidence="1 2" key="1">
    <citation type="journal article" date="2018" name="Front. Plant Sci.">
        <title>Red Clover (Trifolium pratense) and Zigzag Clover (T. medium) - A Picture of Genomic Similarities and Differences.</title>
        <authorList>
            <person name="Dluhosova J."/>
            <person name="Istvanek J."/>
            <person name="Nedelnik J."/>
            <person name="Repkova J."/>
        </authorList>
    </citation>
    <scope>NUCLEOTIDE SEQUENCE [LARGE SCALE GENOMIC DNA]</scope>
    <source>
        <strain evidence="2">cv. 10/8</strain>
        <tissue evidence="1">Leaf</tissue>
    </source>
</reference>
<dbReference type="AlphaFoldDB" id="A0A392TQ06"/>
<organism evidence="1 2">
    <name type="scientific">Trifolium medium</name>
    <dbReference type="NCBI Taxonomy" id="97028"/>
    <lineage>
        <taxon>Eukaryota</taxon>
        <taxon>Viridiplantae</taxon>
        <taxon>Streptophyta</taxon>
        <taxon>Embryophyta</taxon>
        <taxon>Tracheophyta</taxon>
        <taxon>Spermatophyta</taxon>
        <taxon>Magnoliopsida</taxon>
        <taxon>eudicotyledons</taxon>
        <taxon>Gunneridae</taxon>
        <taxon>Pentapetalae</taxon>
        <taxon>rosids</taxon>
        <taxon>fabids</taxon>
        <taxon>Fabales</taxon>
        <taxon>Fabaceae</taxon>
        <taxon>Papilionoideae</taxon>
        <taxon>50 kb inversion clade</taxon>
        <taxon>NPAAA clade</taxon>
        <taxon>Hologalegina</taxon>
        <taxon>IRL clade</taxon>
        <taxon>Trifolieae</taxon>
        <taxon>Trifolium</taxon>
    </lineage>
</organism>
<evidence type="ECO:0000313" key="2">
    <source>
        <dbReference type="Proteomes" id="UP000265520"/>
    </source>
</evidence>
<accession>A0A392TQ06</accession>
<sequence>VAACRASLAEQNTIPPTNALL</sequence>
<evidence type="ECO:0000313" key="1">
    <source>
        <dbReference type="EMBL" id="MCI61925.1"/>
    </source>
</evidence>